<keyword evidence="7 9" id="KW-0472">Membrane</keyword>
<evidence type="ECO:0000256" key="10">
    <source>
        <dbReference type="SAM" id="MobiDB-lite"/>
    </source>
</evidence>
<dbReference type="SUPFAM" id="SSF81330">
    <property type="entry name" value="Gated mechanosensitive channel"/>
    <property type="match status" value="1"/>
</dbReference>
<keyword evidence="6 9" id="KW-0406">Ion transport</keyword>
<evidence type="ECO:0000256" key="9">
    <source>
        <dbReference type="HAMAP-Rule" id="MF_00115"/>
    </source>
</evidence>
<reference evidence="11 12" key="1">
    <citation type="submission" date="2019-10" db="EMBL/GenBank/DDBJ databases">
        <title>Corynebacterium sp novel species isolated from the respiratory tract of Marmot.</title>
        <authorList>
            <person name="Zhang G."/>
        </authorList>
    </citation>
    <scope>NUCLEOTIDE SEQUENCE [LARGE SCALE GENOMIC DNA]</scope>
    <source>
        <strain evidence="11 12">336</strain>
    </source>
</reference>
<gene>
    <name evidence="9 11" type="primary">mscL</name>
    <name evidence="11" type="ORF">F8377_02475</name>
</gene>
<dbReference type="InterPro" id="IPR036019">
    <property type="entry name" value="MscL_channel"/>
</dbReference>
<keyword evidence="3 9" id="KW-1003">Cell membrane</keyword>
<keyword evidence="5 9" id="KW-1133">Transmembrane helix</keyword>
<evidence type="ECO:0000313" key="12">
    <source>
        <dbReference type="Proteomes" id="UP000436181"/>
    </source>
</evidence>
<feature type="region of interest" description="Disordered" evidence="10">
    <location>
        <begin position="135"/>
        <end position="158"/>
    </location>
</feature>
<proteinExistence type="inferred from homology"/>
<keyword evidence="4 9" id="KW-0812">Transmembrane</keyword>
<dbReference type="InterPro" id="IPR001185">
    <property type="entry name" value="MS_channel"/>
</dbReference>
<evidence type="ECO:0000256" key="3">
    <source>
        <dbReference type="ARBA" id="ARBA00022475"/>
    </source>
</evidence>
<keyword evidence="2 9" id="KW-0813">Transport</keyword>
<evidence type="ECO:0000256" key="4">
    <source>
        <dbReference type="ARBA" id="ARBA00022692"/>
    </source>
</evidence>
<dbReference type="PANTHER" id="PTHR30266:SF2">
    <property type="entry name" value="LARGE-CONDUCTANCE MECHANOSENSITIVE CHANNEL"/>
    <property type="match status" value="1"/>
</dbReference>
<evidence type="ECO:0000256" key="7">
    <source>
        <dbReference type="ARBA" id="ARBA00023136"/>
    </source>
</evidence>
<dbReference type="Pfam" id="PF01741">
    <property type="entry name" value="MscL"/>
    <property type="match status" value="1"/>
</dbReference>
<evidence type="ECO:0000256" key="1">
    <source>
        <dbReference type="ARBA" id="ARBA00004141"/>
    </source>
</evidence>
<evidence type="ECO:0000256" key="8">
    <source>
        <dbReference type="ARBA" id="ARBA00023303"/>
    </source>
</evidence>
<dbReference type="NCBIfam" id="TIGR00220">
    <property type="entry name" value="mscL"/>
    <property type="match status" value="1"/>
</dbReference>
<comment type="function">
    <text evidence="9">Channel that opens in response to stretch forces in the membrane lipid bilayer. May participate in the regulation of osmotic pressure changes within the cell.</text>
</comment>
<dbReference type="InterPro" id="IPR037673">
    <property type="entry name" value="MSC/AndL"/>
</dbReference>
<evidence type="ECO:0000256" key="5">
    <source>
        <dbReference type="ARBA" id="ARBA00022989"/>
    </source>
</evidence>
<comment type="subcellular location">
    <subcellularLocation>
        <location evidence="9">Cell membrane</location>
        <topology evidence="9">Multi-pass membrane protein</topology>
    </subcellularLocation>
    <subcellularLocation>
        <location evidence="1">Membrane</location>
        <topology evidence="1">Multi-pass membrane protein</topology>
    </subcellularLocation>
</comment>
<feature type="transmembrane region" description="Helical" evidence="9">
    <location>
        <begin position="66"/>
        <end position="90"/>
    </location>
</feature>
<organism evidence="11 12">
    <name type="scientific">Corynebacterium zhongnanshanii</name>
    <dbReference type="NCBI Taxonomy" id="2768834"/>
    <lineage>
        <taxon>Bacteria</taxon>
        <taxon>Bacillati</taxon>
        <taxon>Actinomycetota</taxon>
        <taxon>Actinomycetes</taxon>
        <taxon>Mycobacteriales</taxon>
        <taxon>Corynebacteriaceae</taxon>
        <taxon>Corynebacterium</taxon>
    </lineage>
</organism>
<keyword evidence="8 9" id="KW-0407">Ion channel</keyword>
<dbReference type="EMBL" id="WBZJ01000001">
    <property type="protein sequence ID" value="KAB3523045.1"/>
    <property type="molecule type" value="Genomic_DNA"/>
</dbReference>
<feature type="compositionally biased region" description="Basic and acidic residues" evidence="10">
    <location>
        <begin position="137"/>
        <end position="148"/>
    </location>
</feature>
<dbReference type="PANTHER" id="PTHR30266">
    <property type="entry name" value="MECHANOSENSITIVE CHANNEL MSCL"/>
    <property type="match status" value="1"/>
</dbReference>
<sequence length="158" mass="16810">MLKGFKDFILRGNVIELGVAVVMASAFGAVVTSFTEGIIDPLLAAVGGPESIGLGFHLRPGNDATFINLGSIITATITFLITAAVIYFVLILPMNKATELAARRKGIDAEEVSEASEVELLVEIRDLLRSQQGLETDGFRPLDDDQPKAGEQGGKHSI</sequence>
<name>A0ABQ6VF91_9CORY</name>
<dbReference type="PRINTS" id="PR01264">
    <property type="entry name" value="MECHCHANNEL"/>
</dbReference>
<evidence type="ECO:0000256" key="6">
    <source>
        <dbReference type="ARBA" id="ARBA00023065"/>
    </source>
</evidence>
<comment type="caution">
    <text evidence="11">The sequence shown here is derived from an EMBL/GenBank/DDBJ whole genome shotgun (WGS) entry which is preliminary data.</text>
</comment>
<comment type="similarity">
    <text evidence="9">Belongs to the MscL family.</text>
</comment>
<protein>
    <recommendedName>
        <fullName evidence="9">Large-conductance mechanosensitive channel</fullName>
    </recommendedName>
</protein>
<accession>A0ABQ6VF91</accession>
<feature type="transmembrane region" description="Helical" evidence="9">
    <location>
        <begin position="12"/>
        <end position="34"/>
    </location>
</feature>
<evidence type="ECO:0000313" key="11">
    <source>
        <dbReference type="EMBL" id="KAB3523045.1"/>
    </source>
</evidence>
<comment type="subunit">
    <text evidence="9">Homopentamer.</text>
</comment>
<evidence type="ECO:0000256" key="2">
    <source>
        <dbReference type="ARBA" id="ARBA00022448"/>
    </source>
</evidence>
<dbReference type="HAMAP" id="MF_00115">
    <property type="entry name" value="MscL"/>
    <property type="match status" value="1"/>
</dbReference>
<dbReference type="Gene3D" id="1.10.1200.120">
    <property type="entry name" value="Large-conductance mechanosensitive channel, MscL, domain 1"/>
    <property type="match status" value="1"/>
</dbReference>
<keyword evidence="12" id="KW-1185">Reference proteome</keyword>
<dbReference type="RefSeq" id="WP_151843852.1">
    <property type="nucleotide sequence ID" value="NZ_WBZJ01000001.1"/>
</dbReference>
<dbReference type="Proteomes" id="UP000436181">
    <property type="component" value="Unassembled WGS sequence"/>
</dbReference>